<comment type="similarity">
    <text evidence="5">Belongs to the protein N5-glutamine methyltransferase family. PrmC subfamily.</text>
</comment>
<reference evidence="9" key="1">
    <citation type="submission" date="2016-10" db="EMBL/GenBank/DDBJ databases">
        <authorList>
            <person name="Varghese N."/>
            <person name="Submissions S."/>
        </authorList>
    </citation>
    <scope>NUCLEOTIDE SEQUENCE [LARGE SCALE GENOMIC DNA]</scope>
    <source>
        <strain evidence="9">DSM 8987</strain>
    </source>
</reference>
<dbReference type="PANTHER" id="PTHR18895:SF74">
    <property type="entry name" value="MTRF1L RELEASE FACTOR GLUTAMINE METHYLTRANSFERASE"/>
    <property type="match status" value="1"/>
</dbReference>
<protein>
    <recommendedName>
        <fullName evidence="5">Release factor glutamine methyltransferase</fullName>
        <shortName evidence="5">RF MTase</shortName>
        <ecNumber evidence="5">2.1.1.297</ecNumber>
    </recommendedName>
    <alternativeName>
        <fullName evidence="5">N5-glutamine methyltransferase PrmC</fullName>
    </alternativeName>
    <alternativeName>
        <fullName evidence="5">Protein-(glutamine-N5) MTase PrmC</fullName>
    </alternativeName>
    <alternativeName>
        <fullName evidence="5">Protein-glutamine N-methyltransferase PrmC</fullName>
    </alternativeName>
</protein>
<dbReference type="NCBIfam" id="TIGR03534">
    <property type="entry name" value="RF_mod_PrmC"/>
    <property type="match status" value="1"/>
</dbReference>
<keyword evidence="9" id="KW-1185">Reference proteome</keyword>
<dbReference type="PROSITE" id="PS00092">
    <property type="entry name" value="N6_MTASE"/>
    <property type="match status" value="1"/>
</dbReference>
<proteinExistence type="inferred from homology"/>
<keyword evidence="1 5" id="KW-0489">Methyltransferase</keyword>
<dbReference type="RefSeq" id="WP_092075222.1">
    <property type="nucleotide sequence ID" value="NZ_FNAQ01000001.1"/>
</dbReference>
<dbReference type="InterPro" id="IPR007848">
    <property type="entry name" value="Small_mtfrase_dom"/>
</dbReference>
<dbReference type="GO" id="GO:0102559">
    <property type="term" value="F:peptide chain release factor N(5)-glutamine methyltransferase activity"/>
    <property type="evidence" value="ECO:0007669"/>
    <property type="project" value="UniProtKB-EC"/>
</dbReference>
<dbReference type="Gene3D" id="1.10.8.10">
    <property type="entry name" value="DNA helicase RuvA subunit, C-terminal domain"/>
    <property type="match status" value="1"/>
</dbReference>
<dbReference type="CDD" id="cd02440">
    <property type="entry name" value="AdoMet_MTases"/>
    <property type="match status" value="1"/>
</dbReference>
<dbReference type="GO" id="GO:0032259">
    <property type="term" value="P:methylation"/>
    <property type="evidence" value="ECO:0007669"/>
    <property type="project" value="UniProtKB-KW"/>
</dbReference>
<evidence type="ECO:0000259" key="7">
    <source>
        <dbReference type="Pfam" id="PF17827"/>
    </source>
</evidence>
<evidence type="ECO:0000256" key="3">
    <source>
        <dbReference type="ARBA" id="ARBA00022691"/>
    </source>
</evidence>
<dbReference type="Proteomes" id="UP000243205">
    <property type="component" value="Unassembled WGS sequence"/>
</dbReference>
<name>A0A1G6WXU8_9BACT</name>
<dbReference type="NCBIfam" id="TIGR00536">
    <property type="entry name" value="hemK_fam"/>
    <property type="match status" value="1"/>
</dbReference>
<dbReference type="InterPro" id="IPR019874">
    <property type="entry name" value="RF_methyltr_PrmC"/>
</dbReference>
<dbReference type="InterPro" id="IPR040758">
    <property type="entry name" value="PrmC_N"/>
</dbReference>
<evidence type="ECO:0000259" key="6">
    <source>
        <dbReference type="Pfam" id="PF05175"/>
    </source>
</evidence>
<dbReference type="InterPro" id="IPR002052">
    <property type="entry name" value="DNA_methylase_N6_adenine_CS"/>
</dbReference>
<keyword evidence="3 5" id="KW-0949">S-adenosyl-L-methionine</keyword>
<feature type="binding site" evidence="5">
    <location>
        <position position="145"/>
    </location>
    <ligand>
        <name>S-adenosyl-L-methionine</name>
        <dbReference type="ChEBI" id="CHEBI:59789"/>
    </ligand>
</feature>
<dbReference type="STRING" id="57664.SAMN05661003_10161"/>
<evidence type="ECO:0000313" key="8">
    <source>
        <dbReference type="EMBL" id="SDD70473.1"/>
    </source>
</evidence>
<feature type="binding site" evidence="5">
    <location>
        <begin position="123"/>
        <end position="127"/>
    </location>
    <ligand>
        <name>S-adenosyl-L-methionine</name>
        <dbReference type="ChEBI" id="CHEBI:59789"/>
    </ligand>
</feature>
<feature type="binding site" evidence="5">
    <location>
        <begin position="188"/>
        <end position="191"/>
    </location>
    <ligand>
        <name>substrate</name>
    </ligand>
</feature>
<dbReference type="HAMAP" id="MF_02126">
    <property type="entry name" value="RF_methyltr_PrmC"/>
    <property type="match status" value="1"/>
</dbReference>
<organism evidence="8 9">
    <name type="scientific">Desulfuromonas thiophila</name>
    <dbReference type="NCBI Taxonomy" id="57664"/>
    <lineage>
        <taxon>Bacteria</taxon>
        <taxon>Pseudomonadati</taxon>
        <taxon>Thermodesulfobacteriota</taxon>
        <taxon>Desulfuromonadia</taxon>
        <taxon>Desulfuromonadales</taxon>
        <taxon>Desulfuromonadaceae</taxon>
        <taxon>Desulfuromonas</taxon>
    </lineage>
</organism>
<feature type="domain" description="Release factor glutamine methyltransferase N-terminal" evidence="7">
    <location>
        <begin position="10"/>
        <end position="79"/>
    </location>
</feature>
<dbReference type="InterPro" id="IPR050320">
    <property type="entry name" value="N5-glutamine_MTase"/>
</dbReference>
<dbReference type="Gene3D" id="3.40.50.150">
    <property type="entry name" value="Vaccinia Virus protein VP39"/>
    <property type="match status" value="1"/>
</dbReference>
<dbReference type="InterPro" id="IPR029063">
    <property type="entry name" value="SAM-dependent_MTases_sf"/>
</dbReference>
<dbReference type="EC" id="2.1.1.297" evidence="5"/>
<dbReference type="Pfam" id="PF17827">
    <property type="entry name" value="PrmC_N"/>
    <property type="match status" value="1"/>
</dbReference>
<dbReference type="InterPro" id="IPR004556">
    <property type="entry name" value="HemK-like"/>
</dbReference>
<comment type="catalytic activity">
    <reaction evidence="4 5">
        <text>L-glutaminyl-[peptide chain release factor] + S-adenosyl-L-methionine = N(5)-methyl-L-glutaminyl-[peptide chain release factor] + S-adenosyl-L-homocysteine + H(+)</text>
        <dbReference type="Rhea" id="RHEA:42896"/>
        <dbReference type="Rhea" id="RHEA-COMP:10271"/>
        <dbReference type="Rhea" id="RHEA-COMP:10272"/>
        <dbReference type="ChEBI" id="CHEBI:15378"/>
        <dbReference type="ChEBI" id="CHEBI:30011"/>
        <dbReference type="ChEBI" id="CHEBI:57856"/>
        <dbReference type="ChEBI" id="CHEBI:59789"/>
        <dbReference type="ChEBI" id="CHEBI:61891"/>
        <dbReference type="EC" id="2.1.1.297"/>
    </reaction>
</comment>
<dbReference type="OrthoDB" id="9800643at2"/>
<comment type="caution">
    <text evidence="5">Lacks conserved residue(s) required for the propagation of feature annotation.</text>
</comment>
<dbReference type="GO" id="GO:0003676">
    <property type="term" value="F:nucleic acid binding"/>
    <property type="evidence" value="ECO:0007669"/>
    <property type="project" value="InterPro"/>
</dbReference>
<accession>A0A1G6WXU8</accession>
<evidence type="ECO:0000256" key="2">
    <source>
        <dbReference type="ARBA" id="ARBA00022679"/>
    </source>
</evidence>
<evidence type="ECO:0000256" key="1">
    <source>
        <dbReference type="ARBA" id="ARBA00022603"/>
    </source>
</evidence>
<comment type="function">
    <text evidence="5">Methylates the class 1 translation termination release factors RF1/PrfA and RF2/PrfB on the glutamine residue of the universally conserved GGQ motif.</text>
</comment>
<feature type="domain" description="Methyltransferase small" evidence="6">
    <location>
        <begin position="111"/>
        <end position="194"/>
    </location>
</feature>
<dbReference type="EMBL" id="FNAQ01000001">
    <property type="protein sequence ID" value="SDD70473.1"/>
    <property type="molecule type" value="Genomic_DNA"/>
</dbReference>
<dbReference type="AlphaFoldDB" id="A0A1G6WXU8"/>
<dbReference type="SUPFAM" id="SSF53335">
    <property type="entry name" value="S-adenosyl-L-methionine-dependent methyltransferases"/>
    <property type="match status" value="1"/>
</dbReference>
<dbReference type="PANTHER" id="PTHR18895">
    <property type="entry name" value="HEMK METHYLTRANSFERASE"/>
    <property type="match status" value="1"/>
</dbReference>
<evidence type="ECO:0000256" key="5">
    <source>
        <dbReference type="HAMAP-Rule" id="MF_02126"/>
    </source>
</evidence>
<gene>
    <name evidence="5" type="primary">prmC</name>
    <name evidence="8" type="ORF">SAMN05661003_10161</name>
</gene>
<evidence type="ECO:0000256" key="4">
    <source>
        <dbReference type="ARBA" id="ARBA00048391"/>
    </source>
</evidence>
<sequence length="282" mass="30520">MQQGWTVLGLLRWLTDYFGDKGISAARHDAECLLGAALAKDRVGLYLCYDQPLQADELDRIRPLVKRRAAREPLQYILGETEFWSLPLQVSPAVLIPRADTEVLVEEALARLQEQPGPVLDIGTGSGAIAIAVAHASGQEVEALDVSEAALELARANVARNHLTERVRLRRGDLYRLDGGPYRLLLANPPYIARIELDGLMPEVAAHEPRLALDGGPDGLDAYRALAAQAPQRLVAGGWLLLEVGDGQAEAVAALLAAAGLNRIYQRRDYGGLVRVVGGCRS</sequence>
<evidence type="ECO:0000313" key="9">
    <source>
        <dbReference type="Proteomes" id="UP000243205"/>
    </source>
</evidence>
<dbReference type="Pfam" id="PF05175">
    <property type="entry name" value="MTS"/>
    <property type="match status" value="1"/>
</dbReference>
<feature type="binding site" evidence="5">
    <location>
        <position position="188"/>
    </location>
    <ligand>
        <name>S-adenosyl-L-methionine</name>
        <dbReference type="ChEBI" id="CHEBI:59789"/>
    </ligand>
</feature>
<keyword evidence="2 5" id="KW-0808">Transferase</keyword>